<feature type="compositionally biased region" description="Low complexity" evidence="1">
    <location>
        <begin position="108"/>
        <end position="118"/>
    </location>
</feature>
<feature type="compositionally biased region" description="Basic residues" evidence="1">
    <location>
        <begin position="212"/>
        <end position="224"/>
    </location>
</feature>
<feature type="region of interest" description="Disordered" evidence="1">
    <location>
        <begin position="323"/>
        <end position="377"/>
    </location>
</feature>
<protein>
    <submittedName>
        <fullName evidence="2">Uncharacterized protein</fullName>
    </submittedName>
</protein>
<keyword evidence="3" id="KW-1185">Reference proteome</keyword>
<dbReference type="EMBL" id="JAUEPT010000104">
    <property type="protein sequence ID" value="KAK0431885.1"/>
    <property type="molecule type" value="Genomic_DNA"/>
</dbReference>
<accession>A0AA39MFS0</accession>
<dbReference type="Proteomes" id="UP001175226">
    <property type="component" value="Unassembled WGS sequence"/>
</dbReference>
<reference evidence="2" key="1">
    <citation type="submission" date="2023-06" db="EMBL/GenBank/DDBJ databases">
        <authorList>
            <consortium name="Lawrence Berkeley National Laboratory"/>
            <person name="Ahrendt S."/>
            <person name="Sahu N."/>
            <person name="Indic B."/>
            <person name="Wong-Bajracharya J."/>
            <person name="Merenyi Z."/>
            <person name="Ke H.-M."/>
            <person name="Monk M."/>
            <person name="Kocsube S."/>
            <person name="Drula E."/>
            <person name="Lipzen A."/>
            <person name="Balint B."/>
            <person name="Henrissat B."/>
            <person name="Andreopoulos B."/>
            <person name="Martin F.M."/>
            <person name="Harder C.B."/>
            <person name="Rigling D."/>
            <person name="Ford K.L."/>
            <person name="Foster G.D."/>
            <person name="Pangilinan J."/>
            <person name="Papanicolaou A."/>
            <person name="Barry K."/>
            <person name="LaButti K."/>
            <person name="Viragh M."/>
            <person name="Koriabine M."/>
            <person name="Yan M."/>
            <person name="Riley R."/>
            <person name="Champramary S."/>
            <person name="Plett K.L."/>
            <person name="Tsai I.J."/>
            <person name="Slot J."/>
            <person name="Sipos G."/>
            <person name="Plett J."/>
            <person name="Nagy L.G."/>
            <person name="Grigoriev I.V."/>
        </authorList>
    </citation>
    <scope>NUCLEOTIDE SEQUENCE</scope>
    <source>
        <strain evidence="2">FPL87.14</strain>
    </source>
</reference>
<evidence type="ECO:0000313" key="2">
    <source>
        <dbReference type="EMBL" id="KAK0431885.1"/>
    </source>
</evidence>
<feature type="compositionally biased region" description="Acidic residues" evidence="1">
    <location>
        <begin position="364"/>
        <end position="377"/>
    </location>
</feature>
<feature type="region of interest" description="Disordered" evidence="1">
    <location>
        <begin position="182"/>
        <end position="287"/>
    </location>
</feature>
<dbReference type="AlphaFoldDB" id="A0AA39MFS0"/>
<feature type="compositionally biased region" description="Basic residues" evidence="1">
    <location>
        <begin position="338"/>
        <end position="350"/>
    </location>
</feature>
<feature type="compositionally biased region" description="Polar residues" evidence="1">
    <location>
        <begin position="230"/>
        <end position="239"/>
    </location>
</feature>
<organism evidence="2 3">
    <name type="scientific">Armillaria borealis</name>
    <dbReference type="NCBI Taxonomy" id="47425"/>
    <lineage>
        <taxon>Eukaryota</taxon>
        <taxon>Fungi</taxon>
        <taxon>Dikarya</taxon>
        <taxon>Basidiomycota</taxon>
        <taxon>Agaricomycotina</taxon>
        <taxon>Agaricomycetes</taxon>
        <taxon>Agaricomycetidae</taxon>
        <taxon>Agaricales</taxon>
        <taxon>Marasmiineae</taxon>
        <taxon>Physalacriaceae</taxon>
        <taxon>Armillaria</taxon>
    </lineage>
</organism>
<feature type="compositionally biased region" description="Acidic residues" evidence="1">
    <location>
        <begin position="53"/>
        <end position="62"/>
    </location>
</feature>
<gene>
    <name evidence="2" type="ORF">EV421DRAFT_131686</name>
</gene>
<comment type="caution">
    <text evidence="2">The sequence shown here is derived from an EMBL/GenBank/DDBJ whole genome shotgun (WGS) entry which is preliminary data.</text>
</comment>
<proteinExistence type="predicted"/>
<evidence type="ECO:0000256" key="1">
    <source>
        <dbReference type="SAM" id="MobiDB-lite"/>
    </source>
</evidence>
<name>A0AA39MFS0_9AGAR</name>
<sequence length="377" mass="40236">MAPPEKSKAKTSRTRKSTAAAPPNDDSEEVPLSKAVSKKPRTARPPPMTPIQEADEEEDAEAETVVAVSKGRKKALPNRLKTPSKARAVSKMKSKAVDADEDAPVDMSPKGSRAGSSKSKSKAKVQAKAVEEPEVAIKPSAAPSLESLVSVTAPSKLKGKAKTVKDVDQAIGASAERLGKLLTSQAANPTSSSSKSKAKAKTVGDVEVPTRKAAKASTKVRKVKGGNDAQPASTASSSKLKSDDQVRAGKPPPKTKRPRTDEDEEVGESVVKKPRVEEPQVSTKKRKAKDILEEVNAAEKLVKRSKTSKSLVVQDDVKVVPRKRMKTSTSKLKENVKRAPKKATVRKGPRKSVVARLHAPLPPIEDEDEADPIDFLS</sequence>
<feature type="compositionally biased region" description="Basic residues" evidence="1">
    <location>
        <begin position="70"/>
        <end position="94"/>
    </location>
</feature>
<evidence type="ECO:0000313" key="3">
    <source>
        <dbReference type="Proteomes" id="UP001175226"/>
    </source>
</evidence>
<feature type="region of interest" description="Disordered" evidence="1">
    <location>
        <begin position="1"/>
        <end position="167"/>
    </location>
</feature>